<dbReference type="GeneID" id="83062232"/>
<feature type="region of interest" description="Disordered" evidence="1">
    <location>
        <begin position="29"/>
        <end position="49"/>
    </location>
</feature>
<organism evidence="3 4">
    <name type="scientific">Lysobacter enzymogenes</name>
    <dbReference type="NCBI Taxonomy" id="69"/>
    <lineage>
        <taxon>Bacteria</taxon>
        <taxon>Pseudomonadati</taxon>
        <taxon>Pseudomonadota</taxon>
        <taxon>Gammaproteobacteria</taxon>
        <taxon>Lysobacterales</taxon>
        <taxon>Lysobacteraceae</taxon>
        <taxon>Lysobacter</taxon>
    </lineage>
</organism>
<dbReference type="Gene3D" id="1.25.40.10">
    <property type="entry name" value="Tetratricopeptide repeat domain"/>
    <property type="match status" value="1"/>
</dbReference>
<keyword evidence="2" id="KW-0732">Signal</keyword>
<reference evidence="3 4" key="1">
    <citation type="journal article" date="2017" name="DNA Res.">
        <title>Complete genome sequence and expression profile of the commercial lytic enzyme producer Lysobacter enzymogenes M497-1.</title>
        <authorList>
            <person name="Takami H."/>
            <person name="Toyoda A."/>
            <person name="Uchiyama I."/>
            <person name="Itoh T."/>
            <person name="Takaki Y."/>
            <person name="Arai W."/>
            <person name="Nishi S."/>
            <person name="Kawai M."/>
            <person name="Shinya K."/>
            <person name="Ikeda H."/>
        </authorList>
    </citation>
    <scope>NUCLEOTIDE SEQUENCE [LARGE SCALE GENOMIC DNA]</scope>
    <source>
        <strain evidence="3 4">M497-1</strain>
    </source>
</reference>
<name>A0AAU9AI14_LYSEN</name>
<dbReference type="InterPro" id="IPR006597">
    <property type="entry name" value="Sel1-like"/>
</dbReference>
<accession>A0AAU9AI14</accession>
<dbReference type="EMBL" id="AP014940">
    <property type="protein sequence ID" value="BAV95799.1"/>
    <property type="molecule type" value="Genomic_DNA"/>
</dbReference>
<evidence type="ECO:0000256" key="1">
    <source>
        <dbReference type="SAM" id="MobiDB-lite"/>
    </source>
</evidence>
<protein>
    <submittedName>
        <fullName evidence="3">Sel1 domain-containing protein repeat-containing protein</fullName>
    </submittedName>
</protein>
<evidence type="ECO:0000313" key="3">
    <source>
        <dbReference type="EMBL" id="BAV95799.1"/>
    </source>
</evidence>
<dbReference type="AlphaFoldDB" id="A0AAU9AI14"/>
<dbReference type="Proteomes" id="UP000218824">
    <property type="component" value="Chromosome"/>
</dbReference>
<sequence length="258" mass="28570">MQRRFALWIASWAALAAVAPAAASAAPPAAAAPAAPTPEQQAMAETDRTSLREFETRRRIAATHPNELYRLYGAEAAGKGEWRAAADQFRRAARYADKYSQHRLSLIYWHGLGQPADRALAYAWADLAAERRYPQFLLLREKMWLDLSEAERERALREGRALYDQYGDAAAKPRFERALARARAQVTGSRTGTSVDRVQVGAPLGGGSLFDGGDSIDLRPMYAQWRLDAHRYWAVEDAIWQSGGNVDVGLPETLNGTP</sequence>
<dbReference type="SUPFAM" id="SSF81901">
    <property type="entry name" value="HCP-like"/>
    <property type="match status" value="1"/>
</dbReference>
<dbReference type="RefSeq" id="WP_096376375.1">
    <property type="nucleotide sequence ID" value="NZ_AP014940.1"/>
</dbReference>
<evidence type="ECO:0000256" key="2">
    <source>
        <dbReference type="SAM" id="SignalP"/>
    </source>
</evidence>
<proteinExistence type="predicted"/>
<dbReference type="InterPro" id="IPR011990">
    <property type="entry name" value="TPR-like_helical_dom_sf"/>
</dbReference>
<feature type="chain" id="PRO_5043897022" evidence="2">
    <location>
        <begin position="26"/>
        <end position="258"/>
    </location>
</feature>
<dbReference type="SMART" id="SM00671">
    <property type="entry name" value="SEL1"/>
    <property type="match status" value="1"/>
</dbReference>
<evidence type="ECO:0000313" key="4">
    <source>
        <dbReference type="Proteomes" id="UP000218824"/>
    </source>
</evidence>
<dbReference type="KEGG" id="lem:LEN_0312"/>
<feature type="signal peptide" evidence="2">
    <location>
        <begin position="1"/>
        <end position="25"/>
    </location>
</feature>
<gene>
    <name evidence="3" type="ORF">LEN_0312</name>
</gene>